<gene>
    <name evidence="24" type="ORF">MKK02DRAFT_23378</name>
</gene>
<evidence type="ECO:0000256" key="14">
    <source>
        <dbReference type="ARBA" id="ARBA00023242"/>
    </source>
</evidence>
<evidence type="ECO:0000256" key="3">
    <source>
        <dbReference type="ARBA" id="ARBA00008435"/>
    </source>
</evidence>
<evidence type="ECO:0000256" key="5">
    <source>
        <dbReference type="ARBA" id="ARBA00017386"/>
    </source>
</evidence>
<dbReference type="InterPro" id="IPR014013">
    <property type="entry name" value="Helic_SF1/SF2_ATP-bd_DinG/Rad3"/>
</dbReference>
<dbReference type="PANTHER" id="PTHR11472:SF41">
    <property type="entry name" value="ATP-DEPENDENT DNA HELICASE DDX11-RELATED"/>
    <property type="match status" value="1"/>
</dbReference>
<accession>A0AA38HD37</accession>
<dbReference type="GO" id="GO:0005634">
    <property type="term" value="C:nucleus"/>
    <property type="evidence" value="ECO:0007669"/>
    <property type="project" value="UniProtKB-SubCell"/>
</dbReference>
<evidence type="ECO:0000256" key="15">
    <source>
        <dbReference type="ARBA" id="ARBA00023306"/>
    </source>
</evidence>
<dbReference type="NCBIfam" id="TIGR00604">
    <property type="entry name" value="rad3"/>
    <property type="match status" value="1"/>
</dbReference>
<name>A0AA38HD37_9TREE</name>
<dbReference type="GeneID" id="77725926"/>
<comment type="catalytic activity">
    <reaction evidence="21">
        <text>ATP + H2O = ADP + phosphate + H(+)</text>
        <dbReference type="Rhea" id="RHEA:13065"/>
        <dbReference type="ChEBI" id="CHEBI:15377"/>
        <dbReference type="ChEBI" id="CHEBI:15378"/>
        <dbReference type="ChEBI" id="CHEBI:30616"/>
        <dbReference type="ChEBI" id="CHEBI:43474"/>
        <dbReference type="ChEBI" id="CHEBI:456216"/>
        <dbReference type="EC" id="5.6.2.3"/>
    </reaction>
</comment>
<dbReference type="EC" id="5.6.2.3" evidence="17"/>
<dbReference type="InterPro" id="IPR010614">
    <property type="entry name" value="RAD3-like_helicase_DEAD"/>
</dbReference>
<evidence type="ECO:0000256" key="1">
    <source>
        <dbReference type="ARBA" id="ARBA00001966"/>
    </source>
</evidence>
<dbReference type="CDD" id="cd18788">
    <property type="entry name" value="SF2_C_XPD"/>
    <property type="match status" value="1"/>
</dbReference>
<dbReference type="SMART" id="SM00491">
    <property type="entry name" value="HELICc2"/>
    <property type="match status" value="1"/>
</dbReference>
<comment type="subcellular location">
    <subcellularLocation>
        <location evidence="2">Nucleus</location>
    </subcellularLocation>
</comment>
<keyword evidence="6" id="KW-0479">Metal-binding</keyword>
<dbReference type="SMART" id="SM00488">
    <property type="entry name" value="DEXDc2"/>
    <property type="match status" value="1"/>
</dbReference>
<evidence type="ECO:0000256" key="6">
    <source>
        <dbReference type="ARBA" id="ARBA00022723"/>
    </source>
</evidence>
<keyword evidence="14" id="KW-0539">Nucleus</keyword>
<protein>
    <recommendedName>
        <fullName evidence="5">ATP-dependent DNA helicase CHL1</fullName>
        <ecNumber evidence="17">5.6.2.3</ecNumber>
    </recommendedName>
    <alternativeName>
        <fullName evidence="4">ATP-dependent DNA helicase chl1</fullName>
    </alternativeName>
    <alternativeName>
        <fullName evidence="16">Chromosome loss protein 1</fullName>
    </alternativeName>
    <alternativeName>
        <fullName evidence="18 19">DNA 5'-3' helicase CHL1</fullName>
    </alternativeName>
</protein>
<comment type="cofactor">
    <cofactor evidence="1">
        <name>[4Fe-4S] cluster</name>
        <dbReference type="ChEBI" id="CHEBI:49883"/>
    </cofactor>
</comment>
<dbReference type="PANTHER" id="PTHR11472">
    <property type="entry name" value="DNA REPAIR DEAD HELICASE RAD3/XP-D SUBFAMILY MEMBER"/>
    <property type="match status" value="1"/>
</dbReference>
<evidence type="ECO:0000256" key="20">
    <source>
        <dbReference type="ARBA" id="ARBA00045702"/>
    </source>
</evidence>
<evidence type="ECO:0000256" key="11">
    <source>
        <dbReference type="ARBA" id="ARBA00023004"/>
    </source>
</evidence>
<dbReference type="AlphaFoldDB" id="A0AA38HD37"/>
<evidence type="ECO:0000256" key="22">
    <source>
        <dbReference type="SAM" id="MobiDB-lite"/>
    </source>
</evidence>
<comment type="similarity">
    <text evidence="3">Belongs to the DEAD box helicase family. DEAH subfamily. DDX11/CHL1 sub-subfamily.</text>
</comment>
<organism evidence="24 25">
    <name type="scientific">Dioszegia hungarica</name>
    <dbReference type="NCBI Taxonomy" id="4972"/>
    <lineage>
        <taxon>Eukaryota</taxon>
        <taxon>Fungi</taxon>
        <taxon>Dikarya</taxon>
        <taxon>Basidiomycota</taxon>
        <taxon>Agaricomycotina</taxon>
        <taxon>Tremellomycetes</taxon>
        <taxon>Tremellales</taxon>
        <taxon>Bulleribasidiaceae</taxon>
        <taxon>Dioszegia</taxon>
    </lineage>
</organism>
<evidence type="ECO:0000256" key="7">
    <source>
        <dbReference type="ARBA" id="ARBA00022741"/>
    </source>
</evidence>
<dbReference type="GO" id="GO:0043139">
    <property type="term" value="F:5'-3' DNA helicase activity"/>
    <property type="evidence" value="ECO:0007669"/>
    <property type="project" value="UniProtKB-EC"/>
</dbReference>
<dbReference type="InterPro" id="IPR006555">
    <property type="entry name" value="ATP-dep_Helicase_C"/>
</dbReference>
<dbReference type="Proteomes" id="UP001164286">
    <property type="component" value="Unassembled WGS sequence"/>
</dbReference>
<dbReference type="GO" id="GO:0034085">
    <property type="term" value="P:establishment of sister chromatid cohesion"/>
    <property type="evidence" value="ECO:0007669"/>
    <property type="project" value="TreeGrafter"/>
</dbReference>
<evidence type="ECO:0000256" key="12">
    <source>
        <dbReference type="ARBA" id="ARBA00023014"/>
    </source>
</evidence>
<reference evidence="24" key="1">
    <citation type="journal article" date="2022" name="G3 (Bethesda)">
        <title>High quality genome of the basidiomycete yeast Dioszegia hungarica PDD-24b-2 isolated from cloud water.</title>
        <authorList>
            <person name="Jarrige D."/>
            <person name="Haridas S."/>
            <person name="Bleykasten-Grosshans C."/>
            <person name="Joly M."/>
            <person name="Nadalig T."/>
            <person name="Sancelme M."/>
            <person name="Vuilleumier S."/>
            <person name="Grigoriev I.V."/>
            <person name="Amato P."/>
            <person name="Bringel F."/>
        </authorList>
    </citation>
    <scope>NUCLEOTIDE SEQUENCE</scope>
    <source>
        <strain evidence="24">PDD-24b-2</strain>
    </source>
</reference>
<dbReference type="GO" id="GO:0005524">
    <property type="term" value="F:ATP binding"/>
    <property type="evidence" value="ECO:0007669"/>
    <property type="project" value="UniProtKB-KW"/>
</dbReference>
<dbReference type="GO" id="GO:0006139">
    <property type="term" value="P:nucleobase-containing compound metabolic process"/>
    <property type="evidence" value="ECO:0007669"/>
    <property type="project" value="InterPro"/>
</dbReference>
<evidence type="ECO:0000256" key="21">
    <source>
        <dbReference type="ARBA" id="ARBA00048954"/>
    </source>
</evidence>
<keyword evidence="9 24" id="KW-0347">Helicase</keyword>
<dbReference type="GO" id="GO:0046872">
    <property type="term" value="F:metal ion binding"/>
    <property type="evidence" value="ECO:0007669"/>
    <property type="project" value="UniProtKB-KW"/>
</dbReference>
<keyword evidence="7" id="KW-0547">Nucleotide-binding</keyword>
<keyword evidence="11" id="KW-0408">Iron</keyword>
<sequence length="895" mass="98975">MVDGEPPLPALPVPETFPFPYPQPYEIQLDLMRTVFRAIEERKIAILMCFQVESPTGTGKSLTLLTSTLSWLAANRRRLDQAAEDSLRLRLTADDPDDPPWVIEHALKSRLTDLRAAQEVQRTRLAEAREKERQRRKKATGAFRGAKRVKVDHDTVVGAGDKGDEEFMPEDTAGGDGTGVDTESEGGNLSKEVRALMAKYESGRPKMIEVEKEDDVPKIYYTSRTHTQLRQLTAELLKTSFPAKIDSNDRPSMSRTTSTIPDAAKEEEEGVSLVPLASRRQLCINPKVQALGKKSGDERMNEACLDMQKSGSGGRCDFLPKKDDEAGMLDMRDAVLVSVSDIVALGKETCVCPYYATRRAVRQSQLVTLPYNLLLQKNAREALDIDLTDQIIVIDEAHNLIDTLISIHSTILTASHISQATSQLTQYLARFRTRLKPVHALWIRQTLSVLSGLERICTAFATESSKDKGKAGGEMLDTIQLMSRLGGSNDQVNLLEMVKYLRESKLARKVSGFAEKTAEEVAKKGKTVSNSAVKHASIAAFHQVEAFLLSLTDARDDGRIILSTEDRGGKPTVTMKYMLLNPAERFKEVVESARCVILAGGTMEPISDFMLQLFPSIPRDRFSTLSCSHVIPKHNLLTQVVPMGPRKMDFEFKFANRGDEQLLAELGAVIGSTIGLVPDGVVVFLPSYAFLDKVKAVWGKSGLLERLSQKKQIFYEPQTSSEVDQTLRDYAHAITSTSTSTSSPISSATTPLKSTTKGALLFAVVGGKLSEGINFSDNLGRCVIMVGLPFANMGSVELKERMKYVEGLPGAGKDAAREMYENLCMRAVNQSIGRAIRHANDYATILLVDKRYATHRIRSKLPKWIGEDVQVPQDFAGVAKGIAAFFREKRERGLR</sequence>
<keyword evidence="13" id="KW-0413">Isomerase</keyword>
<evidence type="ECO:0000256" key="10">
    <source>
        <dbReference type="ARBA" id="ARBA00022840"/>
    </source>
</evidence>
<feature type="domain" description="Helicase ATP-binding" evidence="23">
    <location>
        <begin position="14"/>
        <end position="447"/>
    </location>
</feature>
<dbReference type="GO" id="GO:0016818">
    <property type="term" value="F:hydrolase activity, acting on acid anhydrides, in phosphorus-containing anhydrides"/>
    <property type="evidence" value="ECO:0007669"/>
    <property type="project" value="InterPro"/>
</dbReference>
<comment type="function">
    <text evidence="20">ATP-dependent DNA helicase important for chromosome transmission and normal cell cycle progression in G(2)/M. May have a role in changing DNA topology to allow the loading of proteins involved in maintaining sister chromatid cohesion in the vicinity of the centromeres. Has a specific role in chromosome segregation during meiosis II.</text>
</comment>
<keyword evidence="12" id="KW-0411">Iron-sulfur</keyword>
<keyword evidence="15" id="KW-0131">Cell cycle</keyword>
<dbReference type="Pfam" id="PF13307">
    <property type="entry name" value="Helicase_C_2"/>
    <property type="match status" value="1"/>
</dbReference>
<dbReference type="Gene3D" id="3.40.50.300">
    <property type="entry name" value="P-loop containing nucleotide triphosphate hydrolases"/>
    <property type="match status" value="3"/>
</dbReference>
<dbReference type="InterPro" id="IPR013020">
    <property type="entry name" value="Rad3/Chl1-like"/>
</dbReference>
<evidence type="ECO:0000256" key="13">
    <source>
        <dbReference type="ARBA" id="ARBA00023235"/>
    </source>
</evidence>
<evidence type="ECO:0000256" key="19">
    <source>
        <dbReference type="ARBA" id="ARBA00045008"/>
    </source>
</evidence>
<keyword evidence="8" id="KW-0378">Hydrolase</keyword>
<dbReference type="RefSeq" id="XP_052947760.1">
    <property type="nucleotide sequence ID" value="XM_053086725.1"/>
</dbReference>
<dbReference type="GO" id="GO:0051536">
    <property type="term" value="F:iron-sulfur cluster binding"/>
    <property type="evidence" value="ECO:0007669"/>
    <property type="project" value="UniProtKB-KW"/>
</dbReference>
<dbReference type="InterPro" id="IPR045028">
    <property type="entry name" value="DinG/Rad3-like"/>
</dbReference>
<evidence type="ECO:0000259" key="23">
    <source>
        <dbReference type="PROSITE" id="PS51193"/>
    </source>
</evidence>
<dbReference type="EMBL" id="JAKWFO010000003">
    <property type="protein sequence ID" value="KAI9637983.1"/>
    <property type="molecule type" value="Genomic_DNA"/>
</dbReference>
<evidence type="ECO:0000256" key="16">
    <source>
        <dbReference type="ARBA" id="ARBA00029709"/>
    </source>
</evidence>
<dbReference type="InterPro" id="IPR006554">
    <property type="entry name" value="Helicase-like_DEXD_c2"/>
</dbReference>
<dbReference type="Pfam" id="PF06733">
    <property type="entry name" value="DEAD_2"/>
    <property type="match status" value="1"/>
</dbReference>
<dbReference type="PROSITE" id="PS51193">
    <property type="entry name" value="HELICASE_ATP_BIND_2"/>
    <property type="match status" value="1"/>
</dbReference>
<keyword evidence="10" id="KW-0067">ATP-binding</keyword>
<evidence type="ECO:0000256" key="8">
    <source>
        <dbReference type="ARBA" id="ARBA00022801"/>
    </source>
</evidence>
<keyword evidence="25" id="KW-1185">Reference proteome</keyword>
<comment type="caution">
    <text evidence="24">The sequence shown here is derived from an EMBL/GenBank/DDBJ whole genome shotgun (WGS) entry which is preliminary data.</text>
</comment>
<evidence type="ECO:0000256" key="2">
    <source>
        <dbReference type="ARBA" id="ARBA00004123"/>
    </source>
</evidence>
<evidence type="ECO:0000256" key="17">
    <source>
        <dbReference type="ARBA" id="ARBA00044969"/>
    </source>
</evidence>
<proteinExistence type="inferred from homology"/>
<dbReference type="GO" id="GO:0003677">
    <property type="term" value="F:DNA binding"/>
    <property type="evidence" value="ECO:0007669"/>
    <property type="project" value="InterPro"/>
</dbReference>
<feature type="region of interest" description="Disordered" evidence="22">
    <location>
        <begin position="157"/>
        <end position="187"/>
    </location>
</feature>
<dbReference type="FunFam" id="3.40.50.300:FF:001372">
    <property type="entry name" value="ATP-dependent DNA helicase chl1"/>
    <property type="match status" value="1"/>
</dbReference>
<evidence type="ECO:0000256" key="9">
    <source>
        <dbReference type="ARBA" id="ARBA00022806"/>
    </source>
</evidence>
<evidence type="ECO:0000313" key="25">
    <source>
        <dbReference type="Proteomes" id="UP001164286"/>
    </source>
</evidence>
<evidence type="ECO:0000256" key="4">
    <source>
        <dbReference type="ARBA" id="ARBA00016387"/>
    </source>
</evidence>
<dbReference type="InterPro" id="IPR027417">
    <property type="entry name" value="P-loop_NTPase"/>
</dbReference>
<evidence type="ECO:0000313" key="24">
    <source>
        <dbReference type="EMBL" id="KAI9637983.1"/>
    </source>
</evidence>
<evidence type="ECO:0000256" key="18">
    <source>
        <dbReference type="ARBA" id="ARBA00044998"/>
    </source>
</evidence>